<dbReference type="GO" id="GO:0016020">
    <property type="term" value="C:membrane"/>
    <property type="evidence" value="ECO:0007669"/>
    <property type="project" value="UniProtKB-SubCell"/>
</dbReference>
<keyword evidence="7 8" id="KW-0472">Membrane</keyword>
<evidence type="ECO:0000256" key="2">
    <source>
        <dbReference type="ARBA" id="ARBA00009977"/>
    </source>
</evidence>
<dbReference type="AlphaFoldDB" id="A0A6V7QRM9"/>
<dbReference type="EMBL" id="CAJEUB010000007">
    <property type="protein sequence ID" value="CAD1845882.1"/>
    <property type="molecule type" value="Genomic_DNA"/>
</dbReference>
<dbReference type="InterPro" id="IPR040359">
    <property type="entry name" value="GDU"/>
</dbReference>
<evidence type="ECO:0000256" key="5">
    <source>
        <dbReference type="ARBA" id="ARBA00022970"/>
    </source>
</evidence>
<keyword evidence="5" id="KW-0029">Amino-acid transport</keyword>
<dbReference type="PANTHER" id="PTHR33228">
    <property type="entry name" value="PROTEIN GLUTAMINE DUMPER 4-RELATED"/>
    <property type="match status" value="1"/>
</dbReference>
<evidence type="ECO:0000256" key="7">
    <source>
        <dbReference type="ARBA" id="ARBA00023136"/>
    </source>
</evidence>
<evidence type="ECO:0000256" key="1">
    <source>
        <dbReference type="ARBA" id="ARBA00004167"/>
    </source>
</evidence>
<dbReference type="PANTHER" id="PTHR33228:SF77">
    <property type="entry name" value="PROTEIN GLUTAMINE DUMPER 2"/>
    <property type="match status" value="1"/>
</dbReference>
<comment type="subcellular location">
    <subcellularLocation>
        <location evidence="1">Membrane</location>
        <topology evidence="1">Single-pass membrane protein</topology>
    </subcellularLocation>
</comment>
<keyword evidence="3" id="KW-0813">Transport</keyword>
<dbReference type="GO" id="GO:0006865">
    <property type="term" value="P:amino acid transport"/>
    <property type="evidence" value="ECO:0007669"/>
    <property type="project" value="UniProtKB-KW"/>
</dbReference>
<dbReference type="GO" id="GO:0080143">
    <property type="term" value="P:regulation of amino acid export"/>
    <property type="evidence" value="ECO:0007669"/>
    <property type="project" value="InterPro"/>
</dbReference>
<name>A0A6V7QRM9_ANACO</name>
<evidence type="ECO:0000256" key="6">
    <source>
        <dbReference type="ARBA" id="ARBA00022989"/>
    </source>
</evidence>
<proteinExistence type="inferred from homology"/>
<evidence type="ECO:0000256" key="4">
    <source>
        <dbReference type="ARBA" id="ARBA00022692"/>
    </source>
</evidence>
<keyword evidence="6 8" id="KW-1133">Transmembrane helix</keyword>
<comment type="similarity">
    <text evidence="2">Belongs to the GLUTAMINE DUMPER 1 (TC 9.B.60) family.</text>
</comment>
<feature type="transmembrane region" description="Helical" evidence="8">
    <location>
        <begin position="28"/>
        <end position="49"/>
    </location>
</feature>
<sequence>MRSVAISDALPPPPLSVPQSVWHSPVSFLFGGLAAMLGLIAFALLILACSYWKLYAHIYAAVAAVPQPPPLNWRRRRRQQRHLRRHRASWSSWRETTSPRSSPCRCVAAPWTCPCRVAAAAATRVR</sequence>
<protein>
    <submittedName>
        <fullName evidence="9">Uncharacterized protein</fullName>
    </submittedName>
</protein>
<accession>A0A6V7QRM9</accession>
<evidence type="ECO:0000313" key="9">
    <source>
        <dbReference type="EMBL" id="CAD1845882.1"/>
    </source>
</evidence>
<organism evidence="9">
    <name type="scientific">Ananas comosus var. bracteatus</name>
    <name type="common">red pineapple</name>
    <dbReference type="NCBI Taxonomy" id="296719"/>
    <lineage>
        <taxon>Eukaryota</taxon>
        <taxon>Viridiplantae</taxon>
        <taxon>Streptophyta</taxon>
        <taxon>Embryophyta</taxon>
        <taxon>Tracheophyta</taxon>
        <taxon>Spermatophyta</taxon>
        <taxon>Magnoliopsida</taxon>
        <taxon>Liliopsida</taxon>
        <taxon>Poales</taxon>
        <taxon>Bromeliaceae</taxon>
        <taxon>Bromelioideae</taxon>
        <taxon>Ananas</taxon>
    </lineage>
</organism>
<reference evidence="9" key="1">
    <citation type="submission" date="2020-07" db="EMBL/GenBank/DDBJ databases">
        <authorList>
            <person name="Lin J."/>
        </authorList>
    </citation>
    <scope>NUCLEOTIDE SEQUENCE</scope>
</reference>
<evidence type="ECO:0000256" key="8">
    <source>
        <dbReference type="SAM" id="Phobius"/>
    </source>
</evidence>
<evidence type="ECO:0000256" key="3">
    <source>
        <dbReference type="ARBA" id="ARBA00022448"/>
    </source>
</evidence>
<gene>
    <name evidence="9" type="ORF">CB5_LOCUS29093</name>
</gene>
<keyword evidence="4 8" id="KW-0812">Transmembrane</keyword>